<dbReference type="AlphaFoldDB" id="A0A494WZN0"/>
<dbReference type="PANTHER" id="PTHR33620">
    <property type="entry name" value="UREASE ACCESSORY PROTEIN F"/>
    <property type="match status" value="1"/>
</dbReference>
<keyword evidence="2 3" id="KW-0143">Chaperone</keyword>
<evidence type="ECO:0000256" key="3">
    <source>
        <dbReference type="HAMAP-Rule" id="MF_01385"/>
    </source>
</evidence>
<dbReference type="OrthoDB" id="9798772at2"/>
<dbReference type="Proteomes" id="UP000271256">
    <property type="component" value="Unassembled WGS sequence"/>
</dbReference>
<proteinExistence type="inferred from homology"/>
<comment type="function">
    <text evidence="3">Required for maturation of urease via the functional incorporation of the urease nickel metallocenter.</text>
</comment>
<organism evidence="4 5">
    <name type="scientific">Desulfofundulus salinus</name>
    <dbReference type="NCBI Taxonomy" id="2419843"/>
    <lineage>
        <taxon>Bacteria</taxon>
        <taxon>Bacillati</taxon>
        <taxon>Bacillota</taxon>
        <taxon>Clostridia</taxon>
        <taxon>Eubacteriales</taxon>
        <taxon>Peptococcaceae</taxon>
        <taxon>Desulfofundulus</taxon>
    </lineage>
</organism>
<comment type="subunit">
    <text evidence="3">UreD, UreF and UreG form a complex that acts as a GTP-hydrolysis-dependent molecular chaperone, activating the urease apoprotein by helping to assemble the nickel containing metallocenter of UreC. The UreE protein probably delivers the nickel.</text>
</comment>
<reference evidence="4 5" key="1">
    <citation type="submission" date="2018-10" db="EMBL/GenBank/DDBJ databases">
        <authorList>
            <person name="Grouzdev D.S."/>
            <person name="Krutkina M.S."/>
            <person name="Tourova T.P."/>
            <person name="Nazina T.N."/>
        </authorList>
    </citation>
    <scope>NUCLEOTIDE SEQUENCE [LARGE SCALE GENOMIC DNA]</scope>
    <source>
        <strain evidence="4 5">435</strain>
    </source>
</reference>
<comment type="subcellular location">
    <subcellularLocation>
        <location evidence="3">Cytoplasm</location>
    </subcellularLocation>
</comment>
<dbReference type="PANTHER" id="PTHR33620:SF1">
    <property type="entry name" value="UREASE ACCESSORY PROTEIN F"/>
    <property type="match status" value="1"/>
</dbReference>
<dbReference type="GO" id="GO:0005737">
    <property type="term" value="C:cytoplasm"/>
    <property type="evidence" value="ECO:0007669"/>
    <property type="project" value="UniProtKB-SubCell"/>
</dbReference>
<evidence type="ECO:0000313" key="5">
    <source>
        <dbReference type="Proteomes" id="UP000271256"/>
    </source>
</evidence>
<evidence type="ECO:0000256" key="1">
    <source>
        <dbReference type="ARBA" id="ARBA00022988"/>
    </source>
</evidence>
<comment type="caution">
    <text evidence="4">The sequence shown here is derived from an EMBL/GenBank/DDBJ whole genome shotgun (WGS) entry which is preliminary data.</text>
</comment>
<sequence length="236" mass="26145">MPVGYQGTITDSAFLSALQVADSLFPIGSFSHSYGLETFVQEGVITSAASLRDFMLTYIYVLAHTDCLGVFLTQKYALVRDFDSIVHLDQLMTALKNSYEIREASTRIGRAMLNIAQQLWVSPLLEKYSVEVSKGVAHCNHAVVFGLIMQIIGLPPLQANLVFLYNTAASMVNAAIKLVPLGQREGQSVLFSLHPLIIETANKVLELEERDLGAFAPALEIRCMAHERLYTRLFMS</sequence>
<protein>
    <recommendedName>
        <fullName evidence="3">Urease accessory protein UreF</fullName>
    </recommendedName>
</protein>
<dbReference type="EMBL" id="RBWE01000001">
    <property type="protein sequence ID" value="RKO66110.1"/>
    <property type="molecule type" value="Genomic_DNA"/>
</dbReference>
<keyword evidence="5" id="KW-1185">Reference proteome</keyword>
<dbReference type="Gene3D" id="1.10.4190.10">
    <property type="entry name" value="Urease accessory protein UreF"/>
    <property type="match status" value="1"/>
</dbReference>
<dbReference type="PIRSF" id="PIRSF009467">
    <property type="entry name" value="Ureas_acces_UreF"/>
    <property type="match status" value="1"/>
</dbReference>
<evidence type="ECO:0000256" key="2">
    <source>
        <dbReference type="ARBA" id="ARBA00023186"/>
    </source>
</evidence>
<accession>A0A494WZN0</accession>
<comment type="similarity">
    <text evidence="3">Belongs to the UreF family.</text>
</comment>
<dbReference type="InterPro" id="IPR002639">
    <property type="entry name" value="UreF"/>
</dbReference>
<keyword evidence="3" id="KW-0963">Cytoplasm</keyword>
<dbReference type="RefSeq" id="WP_121450556.1">
    <property type="nucleotide sequence ID" value="NZ_RBWE01000001.1"/>
</dbReference>
<dbReference type="Pfam" id="PF01730">
    <property type="entry name" value="UreF"/>
    <property type="match status" value="1"/>
</dbReference>
<dbReference type="HAMAP" id="MF_01385">
    <property type="entry name" value="UreF"/>
    <property type="match status" value="1"/>
</dbReference>
<keyword evidence="1 3" id="KW-0996">Nickel insertion</keyword>
<evidence type="ECO:0000313" key="4">
    <source>
        <dbReference type="EMBL" id="RKO66110.1"/>
    </source>
</evidence>
<name>A0A494WZN0_9FIRM</name>
<gene>
    <name evidence="3" type="primary">ureF</name>
    <name evidence="4" type="ORF">D7024_03560</name>
</gene>
<dbReference type="InterPro" id="IPR038277">
    <property type="entry name" value="UreF_sf"/>
</dbReference>
<dbReference type="GO" id="GO:0016151">
    <property type="term" value="F:nickel cation binding"/>
    <property type="evidence" value="ECO:0007669"/>
    <property type="project" value="UniProtKB-UniRule"/>
</dbReference>